<feature type="transmembrane region" description="Helical" evidence="3">
    <location>
        <begin position="32"/>
        <end position="50"/>
    </location>
</feature>
<feature type="transmembrane region" description="Helical" evidence="3">
    <location>
        <begin position="153"/>
        <end position="174"/>
    </location>
</feature>
<dbReference type="OrthoDB" id="8477685at2"/>
<dbReference type="Proteomes" id="UP000298631">
    <property type="component" value="Chromosome"/>
</dbReference>
<feature type="compositionally biased region" description="Basic and acidic residues" evidence="2">
    <location>
        <begin position="684"/>
        <end position="700"/>
    </location>
</feature>
<dbReference type="EMBL" id="CP039964">
    <property type="protein sequence ID" value="QCO56249.1"/>
    <property type="molecule type" value="Genomic_DNA"/>
</dbReference>
<dbReference type="KEGG" id="pseb:EOK75_11210"/>
<feature type="compositionally biased region" description="Basic and acidic residues" evidence="2">
    <location>
        <begin position="710"/>
        <end position="722"/>
    </location>
</feature>
<keyword evidence="3" id="KW-0812">Transmembrane</keyword>
<reference evidence="4 5" key="1">
    <citation type="submission" date="2019-05" db="EMBL/GenBank/DDBJ databases">
        <title>Pseudorhodobacter turbinis sp. nov., isolated from the gut of the Korean turban shell.</title>
        <authorList>
            <person name="Jeong Y.-S."/>
            <person name="Kang W.-R."/>
            <person name="Bae J.-W."/>
        </authorList>
    </citation>
    <scope>NUCLEOTIDE SEQUENCE [LARGE SCALE GENOMIC DNA]</scope>
    <source>
        <strain evidence="4 5">S12M18</strain>
    </source>
</reference>
<organism evidence="4 5">
    <name type="scientific">Pseudorhodobacter turbinis</name>
    <dbReference type="NCBI Taxonomy" id="2500533"/>
    <lineage>
        <taxon>Bacteria</taxon>
        <taxon>Pseudomonadati</taxon>
        <taxon>Pseudomonadota</taxon>
        <taxon>Alphaproteobacteria</taxon>
        <taxon>Rhodobacterales</taxon>
        <taxon>Paracoccaceae</taxon>
        <taxon>Pseudorhodobacter</taxon>
    </lineage>
</organism>
<accession>A0A4P8EHA5</accession>
<feature type="transmembrane region" description="Helical" evidence="3">
    <location>
        <begin position="56"/>
        <end position="75"/>
    </location>
</feature>
<evidence type="ECO:0000313" key="5">
    <source>
        <dbReference type="Proteomes" id="UP000298631"/>
    </source>
</evidence>
<sequence length="814" mass="88472">MTQTPDDIGSRLKRPVTLTLAGLWAERLIQNFWTVWTVFIIVLAVLAFGVQDVAPLWAVWGGLGVAGIIAIAALWRGIRTFSRPTHQDALSRLDATLPGRPIASLSDAQAIGAGDSGSQAVWAAHQARMARAAAKARAVAPDLRLATRDVFGLRYIALTALVIALMFGSLWRIASISGLGPTDAQTLANGPSWEGWVQPPPYTGKPTLYLNDIDRTGFEVPIGSRIQLRFYGEVGALSLSETVSAGPPPADEPANLRDFEVAQSGAVTISGPAGRTWAITATPDTPPSISAEGDLTREADGRLKMPFSAKDDFGVTAGQAVIALDMTAVDRRYGLAAAPEDTDPITVDLPLPISGQRSDFTETLVEDLSKHVFANLPVTITLSASDAPGQTGTAPPLSVTLPGKRFFDPLAAAVVEMRRDLLWSRRNAPRTVQIFKAITHRPEGLFRNEQAYLRLRVALRRLEADAGNLSTEVRDELADAFWDIALLIEEGDLQSARERLKRAQDMLDEAIRNGADPAEIEELMQELREAMDDYMRLLAEEAERNPDGAAADEQNSMEMTGDQLSEMLAELQKLLEEGRMEEAAELMEMLRQLMENMQVTQGQGGQGGGPGQQAMKNLGDAMRDQQDLSDDSFSELQNPDGDPSQDGDEGLAERQRDLRKRLGLLRGGPLPGAGSEAGEAGRQALDDAARAMQDAERALEEGDLPGALDRQAEAMRDLRDGMRNLGEALAQDRREEGADGQGETVGRAEPGSPRDPLGREQGEGARIGSDQNLLQGDDVYRRAQDLLDEIRRRQGDQSRPDSERDYLKRLLDLY</sequence>
<evidence type="ECO:0000256" key="2">
    <source>
        <dbReference type="SAM" id="MobiDB-lite"/>
    </source>
</evidence>
<evidence type="ECO:0000256" key="3">
    <source>
        <dbReference type="SAM" id="Phobius"/>
    </source>
</evidence>
<gene>
    <name evidence="4" type="ORF">EOK75_11210</name>
</gene>
<keyword evidence="3" id="KW-1133">Transmembrane helix</keyword>
<dbReference type="Pfam" id="PF13779">
    <property type="entry name" value="DUF4175"/>
    <property type="match status" value="1"/>
</dbReference>
<keyword evidence="5" id="KW-1185">Reference proteome</keyword>
<protein>
    <submittedName>
        <fullName evidence="4">DUF4175 domain-containing protein</fullName>
    </submittedName>
</protein>
<keyword evidence="1" id="KW-0175">Coiled coil</keyword>
<feature type="coiled-coil region" evidence="1">
    <location>
        <begin position="459"/>
        <end position="603"/>
    </location>
</feature>
<dbReference type="InterPro" id="IPR012683">
    <property type="entry name" value="CHP02302_TM"/>
</dbReference>
<evidence type="ECO:0000313" key="4">
    <source>
        <dbReference type="EMBL" id="QCO56249.1"/>
    </source>
</evidence>
<name>A0A4P8EHA5_9RHOB</name>
<feature type="region of interest" description="Disordered" evidence="2">
    <location>
        <begin position="622"/>
        <end position="778"/>
    </location>
</feature>
<keyword evidence="3" id="KW-0472">Membrane</keyword>
<dbReference type="AlphaFoldDB" id="A0A4P8EHA5"/>
<dbReference type="RefSeq" id="WP_137194033.1">
    <property type="nucleotide sequence ID" value="NZ_CP039964.1"/>
</dbReference>
<proteinExistence type="predicted"/>
<evidence type="ECO:0000256" key="1">
    <source>
        <dbReference type="SAM" id="Coils"/>
    </source>
</evidence>